<dbReference type="OrthoDB" id="9810430at2"/>
<dbReference type="SUPFAM" id="SSF111369">
    <property type="entry name" value="HlyD-like secretion proteins"/>
    <property type="match status" value="1"/>
</dbReference>
<evidence type="ECO:0000259" key="9">
    <source>
        <dbReference type="Pfam" id="PF25989"/>
    </source>
</evidence>
<feature type="signal peptide" evidence="6">
    <location>
        <begin position="1"/>
        <end position="29"/>
    </location>
</feature>
<protein>
    <submittedName>
        <fullName evidence="10">Acrolide-specific efflux protein MacA</fullName>
    </submittedName>
</protein>
<keyword evidence="4" id="KW-0105">Cadmium resistance</keyword>
<dbReference type="NCBIfam" id="TIGR01730">
    <property type="entry name" value="RND_mfp"/>
    <property type="match status" value="1"/>
</dbReference>
<feature type="chain" id="PRO_5039609766" evidence="6">
    <location>
        <begin position="30"/>
        <end position="377"/>
    </location>
</feature>
<evidence type="ECO:0000256" key="4">
    <source>
        <dbReference type="ARBA" id="ARBA00043263"/>
    </source>
</evidence>
<evidence type="ECO:0000313" key="10">
    <source>
        <dbReference type="EMBL" id="GAW92433.1"/>
    </source>
</evidence>
<gene>
    <name evidence="10" type="ORF">KKC1_15870</name>
</gene>
<dbReference type="InterPro" id="IPR006143">
    <property type="entry name" value="RND_pump_MFP"/>
</dbReference>
<dbReference type="GO" id="GO:0046686">
    <property type="term" value="P:response to cadmium ion"/>
    <property type="evidence" value="ECO:0007669"/>
    <property type="project" value="UniProtKB-KW"/>
</dbReference>
<organism evidence="10 11">
    <name type="scientific">Calderihabitans maritimus</name>
    <dbReference type="NCBI Taxonomy" id="1246530"/>
    <lineage>
        <taxon>Bacteria</taxon>
        <taxon>Bacillati</taxon>
        <taxon>Bacillota</taxon>
        <taxon>Clostridia</taxon>
        <taxon>Neomoorellales</taxon>
        <taxon>Calderihabitantaceae</taxon>
        <taxon>Calderihabitans</taxon>
    </lineage>
</organism>
<keyword evidence="2" id="KW-0813">Transport</keyword>
<dbReference type="InterPro" id="IPR058792">
    <property type="entry name" value="Beta-barrel_RND_2"/>
</dbReference>
<dbReference type="Pfam" id="PF25954">
    <property type="entry name" value="Beta-barrel_RND_2"/>
    <property type="match status" value="1"/>
</dbReference>
<evidence type="ECO:0000259" key="8">
    <source>
        <dbReference type="Pfam" id="PF25973"/>
    </source>
</evidence>
<dbReference type="PANTHER" id="PTHR30469">
    <property type="entry name" value="MULTIDRUG RESISTANCE PROTEIN MDTA"/>
    <property type="match status" value="1"/>
</dbReference>
<dbReference type="Gene3D" id="2.40.50.100">
    <property type="match status" value="1"/>
</dbReference>
<keyword evidence="6" id="KW-0732">Signal</keyword>
<dbReference type="Pfam" id="PF25973">
    <property type="entry name" value="BSH_CzcB"/>
    <property type="match status" value="1"/>
</dbReference>
<name>A0A1Z5HSD4_9FIRM</name>
<feature type="domain" description="CzcB-like barrel-sandwich hybrid" evidence="8">
    <location>
        <begin position="67"/>
        <end position="219"/>
    </location>
</feature>
<evidence type="ECO:0000256" key="5">
    <source>
        <dbReference type="ARBA" id="ARBA00058766"/>
    </source>
</evidence>
<dbReference type="Gene3D" id="1.10.287.470">
    <property type="entry name" value="Helix hairpin bin"/>
    <property type="match status" value="1"/>
</dbReference>
<reference evidence="11" key="1">
    <citation type="journal article" date="2017" name="Appl. Environ. Microbiol.">
        <title>Genomic analysis of Calderihabitans maritimus KKC1, a thermophilic hydrogenogenic carboxydotrophic bacterium isolated from marine sediment.</title>
        <authorList>
            <person name="Omae K."/>
            <person name="Yoneda Y."/>
            <person name="Fukuyama Y."/>
            <person name="Yoshida T."/>
            <person name="Sako Y."/>
        </authorList>
    </citation>
    <scope>NUCLEOTIDE SEQUENCE [LARGE SCALE GENOMIC DNA]</scope>
    <source>
        <strain evidence="11">KKC1</strain>
    </source>
</reference>
<evidence type="ECO:0000313" key="11">
    <source>
        <dbReference type="Proteomes" id="UP000197032"/>
    </source>
</evidence>
<keyword evidence="3" id="KW-0862">Zinc</keyword>
<dbReference type="GO" id="GO:1990281">
    <property type="term" value="C:efflux pump complex"/>
    <property type="evidence" value="ECO:0007669"/>
    <property type="project" value="TreeGrafter"/>
</dbReference>
<dbReference type="Gene3D" id="2.40.420.20">
    <property type="match status" value="1"/>
</dbReference>
<dbReference type="Pfam" id="PF25989">
    <property type="entry name" value="YknX_C"/>
    <property type="match status" value="1"/>
</dbReference>
<dbReference type="AlphaFoldDB" id="A0A1Z5HSD4"/>
<dbReference type="FunFam" id="2.40.420.20:FF:000006">
    <property type="entry name" value="RND family efflux transporter MFP subunit"/>
    <property type="match status" value="1"/>
</dbReference>
<dbReference type="PROSITE" id="PS51257">
    <property type="entry name" value="PROKAR_LIPOPROTEIN"/>
    <property type="match status" value="1"/>
</dbReference>
<sequence>MKKVSLIAFMMVMASLLLLLGGCAGRETARTESEETESVPVEVHRVSRGDISSATTLTGTVEAALQVDVVPKVGGKVSEVTVEVGDRVQKGQVLVRLDSREIRAQLKQALANLAAAQAGGRQSYVRHEDAKKNLERMEQLFEEGAISQQQLDAARLQYEVARPELAEAQVKQAKAAVEMARVQLENTVIEAPASGLVAFRYVDPGEMAAPGVPVVTIVDIDTVKVVCYLTERDINRVKVGQEVQVKVAAVSENPFTGKITVIGPAADPRRKSYPIEISIPNPDHILKPGMFAKVILPSETRKDVLWVPQEAILEEGNKETVFVVEEGQALVREIMVGISDGKKAEVVRGLQEGEEVVVKGQHRLHHGISVTVQGGDR</sequence>
<dbReference type="InterPro" id="IPR058647">
    <property type="entry name" value="BSH_CzcB-like"/>
</dbReference>
<evidence type="ECO:0000256" key="3">
    <source>
        <dbReference type="ARBA" id="ARBA00022833"/>
    </source>
</evidence>
<evidence type="ECO:0000256" key="2">
    <source>
        <dbReference type="ARBA" id="ARBA00022448"/>
    </source>
</evidence>
<proteinExistence type="inferred from homology"/>
<comment type="function">
    <text evidence="5">CzcA and CzcB together would act in zinc efflux nearly as effectively as the complete czc efflux system (CzcABC). The CzcB protein is thought to funnel zinc cations to the CzcA transport protein.</text>
</comment>
<dbReference type="Proteomes" id="UP000197032">
    <property type="component" value="Unassembled WGS sequence"/>
</dbReference>
<comment type="caution">
    <text evidence="10">The sequence shown here is derived from an EMBL/GenBank/DDBJ whole genome shotgun (WGS) entry which is preliminary data.</text>
</comment>
<comment type="similarity">
    <text evidence="1">Belongs to the membrane fusion protein (MFP) (TC 8.A.1) family.</text>
</comment>
<dbReference type="RefSeq" id="WP_088553792.1">
    <property type="nucleotide sequence ID" value="NZ_BDGJ01000079.1"/>
</dbReference>
<accession>A0A1Z5HSD4</accession>
<evidence type="ECO:0000256" key="1">
    <source>
        <dbReference type="ARBA" id="ARBA00009477"/>
    </source>
</evidence>
<dbReference type="GO" id="GO:0015562">
    <property type="term" value="F:efflux transmembrane transporter activity"/>
    <property type="evidence" value="ECO:0007669"/>
    <property type="project" value="TreeGrafter"/>
</dbReference>
<feature type="domain" description="YknX-like C-terminal permuted SH3-like" evidence="9">
    <location>
        <begin position="305"/>
        <end position="372"/>
    </location>
</feature>
<dbReference type="EMBL" id="BDGJ01000079">
    <property type="protein sequence ID" value="GAW92433.1"/>
    <property type="molecule type" value="Genomic_DNA"/>
</dbReference>
<dbReference type="InterPro" id="IPR058637">
    <property type="entry name" value="YknX-like_C"/>
</dbReference>
<feature type="domain" description="CusB-like beta-barrel" evidence="7">
    <location>
        <begin position="226"/>
        <end position="298"/>
    </location>
</feature>
<dbReference type="FunFam" id="2.40.30.170:FF:000010">
    <property type="entry name" value="Efflux RND transporter periplasmic adaptor subunit"/>
    <property type="match status" value="1"/>
</dbReference>
<keyword evidence="11" id="KW-1185">Reference proteome</keyword>
<evidence type="ECO:0000256" key="6">
    <source>
        <dbReference type="SAM" id="SignalP"/>
    </source>
</evidence>
<evidence type="ECO:0000259" key="7">
    <source>
        <dbReference type="Pfam" id="PF25954"/>
    </source>
</evidence>
<dbReference type="Gene3D" id="2.40.30.170">
    <property type="match status" value="1"/>
</dbReference>